<organism evidence="2">
    <name type="scientific">Brassica cretica</name>
    <name type="common">Mustard</name>
    <dbReference type="NCBI Taxonomy" id="69181"/>
    <lineage>
        <taxon>Eukaryota</taxon>
        <taxon>Viridiplantae</taxon>
        <taxon>Streptophyta</taxon>
        <taxon>Embryophyta</taxon>
        <taxon>Tracheophyta</taxon>
        <taxon>Spermatophyta</taxon>
        <taxon>Magnoliopsida</taxon>
        <taxon>eudicotyledons</taxon>
        <taxon>Gunneridae</taxon>
        <taxon>Pentapetalae</taxon>
        <taxon>rosids</taxon>
        <taxon>malvids</taxon>
        <taxon>Brassicales</taxon>
        <taxon>Brassicaceae</taxon>
        <taxon>Brassiceae</taxon>
        <taxon>Brassica</taxon>
    </lineage>
</organism>
<evidence type="ECO:0000313" key="2">
    <source>
        <dbReference type="EMBL" id="KAF2591557.1"/>
    </source>
</evidence>
<dbReference type="InterPro" id="IPR005048">
    <property type="entry name" value="DUF287"/>
</dbReference>
<comment type="caution">
    <text evidence="2">The sequence shown here is derived from an EMBL/GenBank/DDBJ whole genome shotgun (WGS) entry which is preliminary data.</text>
</comment>
<evidence type="ECO:0000259" key="1">
    <source>
        <dbReference type="Pfam" id="PF03384"/>
    </source>
</evidence>
<sequence length="131" mass="15099">MGIDSIIPTKTPQERTLLDDILEDEDDVDKHDIAVDSWEKRLDEGLSIFFKDMFDEDVAAREKHAEEIEDAAGDGVHLAVQSIEHGKGMKMLKTMLRLIKRVDKKVDQLDERLVPLEAFVKDVEKQKQRKK</sequence>
<accession>A0A8S9KCV5</accession>
<proteinExistence type="predicted"/>
<dbReference type="AlphaFoldDB" id="A0A8S9KCV5"/>
<dbReference type="Pfam" id="PF03384">
    <property type="entry name" value="DUF287"/>
    <property type="match status" value="1"/>
</dbReference>
<gene>
    <name evidence="2" type="ORF">F2Q70_00039019</name>
</gene>
<feature type="domain" description="DUF287" evidence="1">
    <location>
        <begin position="3"/>
        <end position="54"/>
    </location>
</feature>
<reference evidence="2" key="1">
    <citation type="submission" date="2019-12" db="EMBL/GenBank/DDBJ databases">
        <title>Genome sequencing and annotation of Brassica cretica.</title>
        <authorList>
            <person name="Studholme D.J."/>
            <person name="Sarris P.F."/>
        </authorList>
    </citation>
    <scope>NUCLEOTIDE SEQUENCE</scope>
    <source>
        <strain evidence="2">PFS-102/07</strain>
        <tissue evidence="2">Leaf</tissue>
    </source>
</reference>
<protein>
    <recommendedName>
        <fullName evidence="1">DUF287 domain-containing protein</fullName>
    </recommendedName>
</protein>
<name>A0A8S9KCV5_BRACR</name>
<dbReference type="EMBL" id="QGKY02000190">
    <property type="protein sequence ID" value="KAF2591557.1"/>
    <property type="molecule type" value="Genomic_DNA"/>
</dbReference>